<feature type="region of interest" description="Disordered" evidence="1">
    <location>
        <begin position="370"/>
        <end position="432"/>
    </location>
</feature>
<dbReference type="AlphaFoldDB" id="A0A8D8YK56"/>
<feature type="compositionally biased region" description="Basic and acidic residues" evidence="1">
    <location>
        <begin position="374"/>
        <end position="385"/>
    </location>
</feature>
<feature type="compositionally biased region" description="Basic and acidic residues" evidence="1">
    <location>
        <begin position="124"/>
        <end position="138"/>
    </location>
</feature>
<feature type="compositionally biased region" description="Polar residues" evidence="1">
    <location>
        <begin position="399"/>
        <end position="409"/>
    </location>
</feature>
<feature type="region of interest" description="Disordered" evidence="1">
    <location>
        <begin position="1"/>
        <end position="65"/>
    </location>
</feature>
<feature type="region of interest" description="Disordered" evidence="1">
    <location>
        <begin position="193"/>
        <end position="225"/>
    </location>
</feature>
<proteinExistence type="predicted"/>
<organism evidence="2">
    <name type="scientific">Cacopsylla melanoneura</name>
    <dbReference type="NCBI Taxonomy" id="428564"/>
    <lineage>
        <taxon>Eukaryota</taxon>
        <taxon>Metazoa</taxon>
        <taxon>Ecdysozoa</taxon>
        <taxon>Arthropoda</taxon>
        <taxon>Hexapoda</taxon>
        <taxon>Insecta</taxon>
        <taxon>Pterygota</taxon>
        <taxon>Neoptera</taxon>
        <taxon>Paraneoptera</taxon>
        <taxon>Hemiptera</taxon>
        <taxon>Sternorrhyncha</taxon>
        <taxon>Psylloidea</taxon>
        <taxon>Psyllidae</taxon>
        <taxon>Psyllinae</taxon>
        <taxon>Cacopsylla</taxon>
    </lineage>
</organism>
<sequence>MTSVLPNDLVKDSGYQSSTSPMTSVLSNDLVKDSGYQSSPSPMTSVLSNDLVKDSGYQSSTSPMTSVLSNDLVKDSGYQSSTSPMTSILSNDLVKDSGYQSSSSPMTSVLTKDNIENTKYCPDGTEKRIPDLSSAEHESKEQVETSYMKLIYQTVKQVSGGLSETLFGNPNKAEDKICAVTVQPEIIIVQQNKDEKNGDKAQFNETSSAVTGDETASKSFEHKRKLNLHLRRTEKVASHATSMRKNSIDFAHGRELYDSDISELRDDLERVLDSIDPTCRNSREAQNSESEMPFKENDKDDNEMEVDETDDMGDIEEDAVKNNAGITRGNDITMVSNNLNNTGDDTNNERNSKENNNVTSALGHKITTLNTRFTGDDTNKERNSKDNNSGTSALEHKITTVNTRSTGDDTNNERNSKDNNSVTSALEHNFPV</sequence>
<accession>A0A8D8YK56</accession>
<feature type="compositionally biased region" description="Polar residues" evidence="1">
    <location>
        <begin position="56"/>
        <end position="65"/>
    </location>
</feature>
<feature type="region of interest" description="Disordered" evidence="1">
    <location>
        <begin position="117"/>
        <end position="138"/>
    </location>
</feature>
<name>A0A8D8YK56_9HEMI</name>
<feature type="compositionally biased region" description="Polar residues" evidence="1">
    <location>
        <begin position="14"/>
        <end position="27"/>
    </location>
</feature>
<feature type="compositionally biased region" description="Polar residues" evidence="1">
    <location>
        <begin position="35"/>
        <end position="48"/>
    </location>
</feature>
<protein>
    <submittedName>
        <fullName evidence="2">Uncharacterized protein</fullName>
    </submittedName>
</protein>
<dbReference type="EMBL" id="HBUF01381333">
    <property type="protein sequence ID" value="CAG6730385.1"/>
    <property type="molecule type" value="Transcribed_RNA"/>
</dbReference>
<feature type="compositionally biased region" description="Acidic residues" evidence="1">
    <location>
        <begin position="299"/>
        <end position="317"/>
    </location>
</feature>
<reference evidence="2" key="1">
    <citation type="submission" date="2021-05" db="EMBL/GenBank/DDBJ databases">
        <authorList>
            <person name="Alioto T."/>
            <person name="Alioto T."/>
            <person name="Gomez Garrido J."/>
        </authorList>
    </citation>
    <scope>NUCLEOTIDE SEQUENCE</scope>
</reference>
<evidence type="ECO:0000256" key="1">
    <source>
        <dbReference type="SAM" id="MobiDB-lite"/>
    </source>
</evidence>
<feature type="region of interest" description="Disordered" evidence="1">
    <location>
        <begin position="277"/>
        <end position="357"/>
    </location>
</feature>
<evidence type="ECO:0000313" key="2">
    <source>
        <dbReference type="EMBL" id="CAG6730385.1"/>
    </source>
</evidence>